<gene>
    <name evidence="2" type="ORF">BT63DRAFT_61918</name>
</gene>
<name>A0A6A6U2H0_9PEZI</name>
<keyword evidence="3" id="KW-1185">Reference proteome</keyword>
<dbReference type="Pfam" id="PF26639">
    <property type="entry name" value="Het-6_barrel"/>
    <property type="match status" value="1"/>
</dbReference>
<evidence type="ECO:0000313" key="2">
    <source>
        <dbReference type="EMBL" id="KAF2665328.1"/>
    </source>
</evidence>
<organism evidence="2 3">
    <name type="scientific">Microthyrium microscopicum</name>
    <dbReference type="NCBI Taxonomy" id="703497"/>
    <lineage>
        <taxon>Eukaryota</taxon>
        <taxon>Fungi</taxon>
        <taxon>Dikarya</taxon>
        <taxon>Ascomycota</taxon>
        <taxon>Pezizomycotina</taxon>
        <taxon>Dothideomycetes</taxon>
        <taxon>Dothideomycetes incertae sedis</taxon>
        <taxon>Microthyriales</taxon>
        <taxon>Microthyriaceae</taxon>
        <taxon>Microthyrium</taxon>
    </lineage>
</organism>
<feature type="domain" description="Heterokaryon incompatibility" evidence="1">
    <location>
        <begin position="65"/>
        <end position="197"/>
    </location>
</feature>
<protein>
    <recommendedName>
        <fullName evidence="1">Heterokaryon incompatibility domain-containing protein</fullName>
    </recommendedName>
</protein>
<reference evidence="2" key="1">
    <citation type="journal article" date="2020" name="Stud. Mycol.">
        <title>101 Dothideomycetes genomes: a test case for predicting lifestyles and emergence of pathogens.</title>
        <authorList>
            <person name="Haridas S."/>
            <person name="Albert R."/>
            <person name="Binder M."/>
            <person name="Bloem J."/>
            <person name="Labutti K."/>
            <person name="Salamov A."/>
            <person name="Andreopoulos B."/>
            <person name="Baker S."/>
            <person name="Barry K."/>
            <person name="Bills G."/>
            <person name="Bluhm B."/>
            <person name="Cannon C."/>
            <person name="Castanera R."/>
            <person name="Culley D."/>
            <person name="Daum C."/>
            <person name="Ezra D."/>
            <person name="Gonzalez J."/>
            <person name="Henrissat B."/>
            <person name="Kuo A."/>
            <person name="Liang C."/>
            <person name="Lipzen A."/>
            <person name="Lutzoni F."/>
            <person name="Magnuson J."/>
            <person name="Mondo S."/>
            <person name="Nolan M."/>
            <person name="Ohm R."/>
            <person name="Pangilinan J."/>
            <person name="Park H.-J."/>
            <person name="Ramirez L."/>
            <person name="Alfaro M."/>
            <person name="Sun H."/>
            <person name="Tritt A."/>
            <person name="Yoshinaga Y."/>
            <person name="Zwiers L.-H."/>
            <person name="Turgeon B."/>
            <person name="Goodwin S."/>
            <person name="Spatafora J."/>
            <person name="Crous P."/>
            <person name="Grigoriev I."/>
        </authorList>
    </citation>
    <scope>NUCLEOTIDE SEQUENCE</scope>
    <source>
        <strain evidence="2">CBS 115976</strain>
    </source>
</reference>
<dbReference type="Proteomes" id="UP000799302">
    <property type="component" value="Unassembled WGS sequence"/>
</dbReference>
<sequence>MEDETHIKTIPNDYTRYHRLNEKKREICLLRILPASLLPSSESSSATTDTVCYLVQTTLLDHPNYEGLSYCWGALENPQSITLVFLDEKVDSSFNSTSIASLDRIAQARLNDPSHCIRDFHVTENLHHILSSYRQNRNSGFLWVDMLSINQGDEIERSHQVGWMTEIYAKASRVVVSLGGNPHTESHLLLQENEDLAMFWDCLSFQWHGSIHENLNSVRHIFLADKENMVNIRQEWFLEGLTGHEFLSNGERSSQDSTVTSPVSSFILWLYLPMLQKKRRGSAKQCAAFVAHFKNSIFSPRTVVWNFASLIIHVPTTNWLEHSVKRMIWPSLHRASNIASHDWFRRIWVLQEVASNKSVVIRHAADEQEWDIVLKCYKSCFAIVRSLSWVQDNKQKWALSNLFSRKRAMPGVWSEMPAAAADGVDVLHLIHRTRNFKSTDPRDKIFALINLAKEFRSSQFFPDYRRSSHDTFIRFTRFLIAQHKSTQILRFADDGFYQGYKNRHAWLPSWVPDYCHLQYKTNSMHGQHLRPIHSYGPPQRIHRPLTPRSLRLEGTLLGRVEIVPDFVFASFGTFLNTGSLLGRLTSEMEDQKGIMPAVATAWKELRTSYESIWPKVKTVVDDTEIGTRSRLSFRSYVRACVSILADERHHLAEESVAFRAFAALWELDQQAENEDLQLDWMDEHDLRRTLASMTKEQKKAEAHTMGMQIAKMLYSRHLFLSHDSRVGLGPLFTYEGDLVVHLHGASVPVILRQYDPSEASSPLGVLKAGPVYKLVGFCYLDGAMDGEIYGQHWHRDHLHDDPMDRDIPTQIPGNVRRTYSTTVYDIR</sequence>
<accession>A0A6A6U2H0</accession>
<dbReference type="EMBL" id="MU004240">
    <property type="protein sequence ID" value="KAF2665328.1"/>
    <property type="molecule type" value="Genomic_DNA"/>
</dbReference>
<dbReference type="Pfam" id="PF06985">
    <property type="entry name" value="HET"/>
    <property type="match status" value="1"/>
</dbReference>
<dbReference type="OrthoDB" id="5386682at2759"/>
<dbReference type="PANTHER" id="PTHR24148:SF64">
    <property type="entry name" value="HETEROKARYON INCOMPATIBILITY DOMAIN-CONTAINING PROTEIN"/>
    <property type="match status" value="1"/>
</dbReference>
<dbReference type="PANTHER" id="PTHR24148">
    <property type="entry name" value="ANKYRIN REPEAT DOMAIN-CONTAINING PROTEIN 39 HOMOLOG-RELATED"/>
    <property type="match status" value="1"/>
</dbReference>
<dbReference type="InterPro" id="IPR052895">
    <property type="entry name" value="HetReg/Transcr_Mod"/>
</dbReference>
<evidence type="ECO:0000259" key="1">
    <source>
        <dbReference type="Pfam" id="PF06985"/>
    </source>
</evidence>
<proteinExistence type="predicted"/>
<dbReference type="AlphaFoldDB" id="A0A6A6U2H0"/>
<evidence type="ECO:0000313" key="3">
    <source>
        <dbReference type="Proteomes" id="UP000799302"/>
    </source>
</evidence>
<dbReference type="InterPro" id="IPR010730">
    <property type="entry name" value="HET"/>
</dbReference>